<dbReference type="GeneID" id="64654968"/>
<feature type="compositionally biased region" description="Low complexity" evidence="1">
    <location>
        <begin position="269"/>
        <end position="280"/>
    </location>
</feature>
<feature type="transmembrane region" description="Helical" evidence="2">
    <location>
        <begin position="197"/>
        <end position="218"/>
    </location>
</feature>
<comment type="caution">
    <text evidence="3">The sequence shown here is derived from an EMBL/GenBank/DDBJ whole genome shotgun (WGS) entry which is preliminary data.</text>
</comment>
<evidence type="ECO:0000256" key="2">
    <source>
        <dbReference type="SAM" id="Phobius"/>
    </source>
</evidence>
<sequence length="420" mass="44290">MENTMVLDLEVSWTRSFTILTHLHLMIMRHDRDVDTHLGCVADLFTIIMQVSSALGRHKIPRERTVSETCYASPVLTIRVRACGLVWNYCTNVVVDRFHHLCQPPFCKGIKTHPCLCNPYPHLSLLSVLSDHSSAPFNDLYEPFFLNILIMRFLSLYIVFISFSLALLLSGGVQGIPVSVSNPNAPPRHTEVHRRDAAGSLISVVVGIISSILGSLNLPVEAVQPVQDAIGHVQNLTASLPPLPALPISALPIPRNAVEAVGVGSSYSSSSTVQANSTASPSQASNAVASALGAHQQAGVHTGRGRHIHHRDTTSASAPLSSGSAHASLTSASGSVRVPLASASGKPALAVVPALPVSLPIPNPSLPVPVPVSLPSLPVSVPVPIPSLPVSPPISVPIAAASPMPPKTSGTTKGKRTHHR</sequence>
<dbReference type="AlphaFoldDB" id="A0AAD4HPT5"/>
<feature type="transmembrane region" description="Helical" evidence="2">
    <location>
        <begin position="154"/>
        <end position="177"/>
    </location>
</feature>
<evidence type="ECO:0000256" key="1">
    <source>
        <dbReference type="SAM" id="MobiDB-lite"/>
    </source>
</evidence>
<keyword evidence="2" id="KW-0472">Membrane</keyword>
<dbReference type="RefSeq" id="XP_041230103.1">
    <property type="nucleotide sequence ID" value="XM_041360670.1"/>
</dbReference>
<feature type="compositionally biased region" description="Polar residues" evidence="1">
    <location>
        <begin position="314"/>
        <end position="327"/>
    </location>
</feature>
<keyword evidence="2" id="KW-1133">Transmembrane helix</keyword>
<evidence type="ECO:0000313" key="3">
    <source>
        <dbReference type="EMBL" id="KAG1904528.1"/>
    </source>
</evidence>
<proteinExistence type="predicted"/>
<evidence type="ECO:0000313" key="4">
    <source>
        <dbReference type="Proteomes" id="UP001195769"/>
    </source>
</evidence>
<reference evidence="3" key="1">
    <citation type="journal article" date="2020" name="New Phytol.">
        <title>Comparative genomics reveals dynamic genome evolution in host specialist ectomycorrhizal fungi.</title>
        <authorList>
            <person name="Lofgren L.A."/>
            <person name="Nguyen N.H."/>
            <person name="Vilgalys R."/>
            <person name="Ruytinx J."/>
            <person name="Liao H.L."/>
            <person name="Branco S."/>
            <person name="Kuo A."/>
            <person name="LaButti K."/>
            <person name="Lipzen A."/>
            <person name="Andreopoulos W."/>
            <person name="Pangilinan J."/>
            <person name="Riley R."/>
            <person name="Hundley H."/>
            <person name="Na H."/>
            <person name="Barry K."/>
            <person name="Grigoriev I.V."/>
            <person name="Stajich J.E."/>
            <person name="Kennedy P.G."/>
        </authorList>
    </citation>
    <scope>NUCLEOTIDE SEQUENCE</scope>
    <source>
        <strain evidence="3">FC203</strain>
    </source>
</reference>
<organism evidence="3 4">
    <name type="scientific">Suillus fuscotomentosus</name>
    <dbReference type="NCBI Taxonomy" id="1912939"/>
    <lineage>
        <taxon>Eukaryota</taxon>
        <taxon>Fungi</taxon>
        <taxon>Dikarya</taxon>
        <taxon>Basidiomycota</taxon>
        <taxon>Agaricomycotina</taxon>
        <taxon>Agaricomycetes</taxon>
        <taxon>Agaricomycetidae</taxon>
        <taxon>Boletales</taxon>
        <taxon>Suillineae</taxon>
        <taxon>Suillaceae</taxon>
        <taxon>Suillus</taxon>
    </lineage>
</organism>
<feature type="region of interest" description="Disordered" evidence="1">
    <location>
        <begin position="269"/>
        <end position="327"/>
    </location>
</feature>
<keyword evidence="4" id="KW-1185">Reference proteome</keyword>
<protein>
    <submittedName>
        <fullName evidence="3">Uncharacterized protein</fullName>
    </submittedName>
</protein>
<name>A0AAD4HPT5_9AGAM</name>
<dbReference type="Proteomes" id="UP001195769">
    <property type="component" value="Unassembled WGS sequence"/>
</dbReference>
<keyword evidence="2" id="KW-0812">Transmembrane</keyword>
<feature type="region of interest" description="Disordered" evidence="1">
    <location>
        <begin position="399"/>
        <end position="420"/>
    </location>
</feature>
<dbReference type="EMBL" id="JABBWK010000009">
    <property type="protein sequence ID" value="KAG1904528.1"/>
    <property type="molecule type" value="Genomic_DNA"/>
</dbReference>
<accession>A0AAD4HPT5</accession>
<gene>
    <name evidence="3" type="ORF">F5891DRAFT_1011574</name>
</gene>